<keyword evidence="5" id="KW-0560">Oxidoreductase</keyword>
<dbReference type="VEuPathDB" id="FungiDB:VP01_1723g1"/>
<comment type="caution">
    <text evidence="11">The sequence shown here is derived from an EMBL/GenBank/DDBJ whole genome shotgun (WGS) entry which is preliminary data.</text>
</comment>
<feature type="compositionally biased region" description="Polar residues" evidence="8">
    <location>
        <begin position="965"/>
        <end position="983"/>
    </location>
</feature>
<dbReference type="Gene3D" id="3.40.50.80">
    <property type="entry name" value="Nucleotide-binding domain of ferredoxin-NADP reductase (FNR) module"/>
    <property type="match status" value="1"/>
</dbReference>
<feature type="transmembrane region" description="Helical" evidence="9">
    <location>
        <begin position="146"/>
        <end position="166"/>
    </location>
</feature>
<evidence type="ECO:0000256" key="5">
    <source>
        <dbReference type="ARBA" id="ARBA00023002"/>
    </source>
</evidence>
<feature type="region of interest" description="Disordered" evidence="8">
    <location>
        <begin position="928"/>
        <end position="1034"/>
    </location>
</feature>
<dbReference type="GO" id="GO:0016175">
    <property type="term" value="F:superoxide-generating NAD(P)H oxidase activity"/>
    <property type="evidence" value="ECO:0007669"/>
    <property type="project" value="TreeGrafter"/>
</dbReference>
<feature type="transmembrane region" description="Helical" evidence="9">
    <location>
        <begin position="107"/>
        <end position="126"/>
    </location>
</feature>
<keyword evidence="12" id="KW-1185">Reference proteome</keyword>
<evidence type="ECO:0000256" key="3">
    <source>
        <dbReference type="ARBA" id="ARBA00022982"/>
    </source>
</evidence>
<evidence type="ECO:0000313" key="12">
    <source>
        <dbReference type="Proteomes" id="UP000037035"/>
    </source>
</evidence>
<keyword evidence="6" id="KW-0406">Ion transport</keyword>
<dbReference type="PANTHER" id="PTHR11972:SF39">
    <property type="entry name" value="FAD-BINDING FR-TYPE DOMAIN-CONTAINING PROTEIN"/>
    <property type="match status" value="1"/>
</dbReference>
<dbReference type="STRING" id="27349.A0A0L6VG04"/>
<feature type="region of interest" description="Disordered" evidence="8">
    <location>
        <begin position="655"/>
        <end position="682"/>
    </location>
</feature>
<evidence type="ECO:0000259" key="10">
    <source>
        <dbReference type="PROSITE" id="PS51384"/>
    </source>
</evidence>
<feature type="region of interest" description="Disordered" evidence="8">
    <location>
        <begin position="892"/>
        <end position="911"/>
    </location>
</feature>
<dbReference type="InterPro" id="IPR018392">
    <property type="entry name" value="LysM"/>
</dbReference>
<organism evidence="11 12">
    <name type="scientific">Puccinia sorghi</name>
    <dbReference type="NCBI Taxonomy" id="27349"/>
    <lineage>
        <taxon>Eukaryota</taxon>
        <taxon>Fungi</taxon>
        <taxon>Dikarya</taxon>
        <taxon>Basidiomycota</taxon>
        <taxon>Pucciniomycotina</taxon>
        <taxon>Pucciniomycetes</taxon>
        <taxon>Pucciniales</taxon>
        <taxon>Pucciniaceae</taxon>
        <taxon>Puccinia</taxon>
    </lineage>
</organism>
<feature type="region of interest" description="Disordered" evidence="8">
    <location>
        <begin position="1090"/>
        <end position="1157"/>
    </location>
</feature>
<dbReference type="GO" id="GO:0006952">
    <property type="term" value="P:defense response"/>
    <property type="evidence" value="ECO:0007669"/>
    <property type="project" value="TreeGrafter"/>
</dbReference>
<dbReference type="PROSITE" id="PS51384">
    <property type="entry name" value="FAD_FR"/>
    <property type="match status" value="1"/>
</dbReference>
<dbReference type="GO" id="GO:0006811">
    <property type="term" value="P:monoatomic ion transport"/>
    <property type="evidence" value="ECO:0007669"/>
    <property type="project" value="UniProtKB-KW"/>
</dbReference>
<dbReference type="InterPro" id="IPR039261">
    <property type="entry name" value="FNR_nucleotide-bd"/>
</dbReference>
<accession>A0A0L6VG04</accession>
<feature type="domain" description="FAD-binding FR-type" evidence="10">
    <location>
        <begin position="318"/>
        <end position="457"/>
    </location>
</feature>
<comment type="subcellular location">
    <subcellularLocation>
        <location evidence="1">Membrane</location>
        <topology evidence="1">Multi-pass membrane protein</topology>
    </subcellularLocation>
</comment>
<dbReference type="PANTHER" id="PTHR11972">
    <property type="entry name" value="NADPH OXIDASE"/>
    <property type="match status" value="1"/>
</dbReference>
<dbReference type="InterPro" id="IPR017938">
    <property type="entry name" value="Riboflavin_synthase-like_b-brl"/>
</dbReference>
<gene>
    <name evidence="11" type="ORF">VP01_1723g1</name>
</gene>
<dbReference type="InterPro" id="IPR013130">
    <property type="entry name" value="Fe3_Rdtase_TM_dom"/>
</dbReference>
<feature type="compositionally biased region" description="Low complexity" evidence="8">
    <location>
        <begin position="984"/>
        <end position="999"/>
    </location>
</feature>
<feature type="region of interest" description="Disordered" evidence="8">
    <location>
        <begin position="815"/>
        <end position="880"/>
    </location>
</feature>
<dbReference type="FunFam" id="2.40.30.10:FF:000091">
    <property type="entry name" value="NADPH oxidase (NoxA), putative"/>
    <property type="match status" value="1"/>
</dbReference>
<dbReference type="Gene3D" id="3.10.350.10">
    <property type="entry name" value="LysM domain"/>
    <property type="match status" value="1"/>
</dbReference>
<feature type="compositionally biased region" description="Low complexity" evidence="8">
    <location>
        <begin position="710"/>
        <end position="730"/>
    </location>
</feature>
<dbReference type="Proteomes" id="UP000037035">
    <property type="component" value="Unassembled WGS sequence"/>
</dbReference>
<feature type="compositionally biased region" description="Polar residues" evidence="8">
    <location>
        <begin position="1024"/>
        <end position="1034"/>
    </location>
</feature>
<evidence type="ECO:0000256" key="4">
    <source>
        <dbReference type="ARBA" id="ARBA00022989"/>
    </source>
</evidence>
<feature type="transmembrane region" description="Helical" evidence="9">
    <location>
        <begin position="263"/>
        <end position="281"/>
    </location>
</feature>
<dbReference type="EMBL" id="LAVV01006530">
    <property type="protein sequence ID" value="KNZ59477.1"/>
    <property type="molecule type" value="Genomic_DNA"/>
</dbReference>
<protein>
    <submittedName>
        <fullName evidence="11">NADPH oxidase isoform 1</fullName>
    </submittedName>
</protein>
<dbReference type="InterPro" id="IPR013112">
    <property type="entry name" value="FAD-bd_8"/>
</dbReference>
<evidence type="ECO:0000256" key="7">
    <source>
        <dbReference type="ARBA" id="ARBA00023136"/>
    </source>
</evidence>
<dbReference type="CDD" id="cd00118">
    <property type="entry name" value="LysM"/>
    <property type="match status" value="1"/>
</dbReference>
<feature type="compositionally biased region" description="Polar residues" evidence="8">
    <location>
        <begin position="655"/>
        <end position="664"/>
    </location>
</feature>
<dbReference type="GO" id="GO:0043020">
    <property type="term" value="C:NADPH oxidase complex"/>
    <property type="evidence" value="ECO:0007669"/>
    <property type="project" value="TreeGrafter"/>
</dbReference>
<feature type="transmembrane region" description="Helical" evidence="9">
    <location>
        <begin position="234"/>
        <end position="251"/>
    </location>
</feature>
<evidence type="ECO:0000256" key="1">
    <source>
        <dbReference type="ARBA" id="ARBA00004141"/>
    </source>
</evidence>
<dbReference type="InterPro" id="IPR013121">
    <property type="entry name" value="Fe_red_NAD-bd_6"/>
</dbReference>
<dbReference type="AlphaFoldDB" id="A0A0L6VG04"/>
<dbReference type="InterPro" id="IPR036779">
    <property type="entry name" value="LysM_dom_sf"/>
</dbReference>
<keyword evidence="6" id="KW-0813">Transport</keyword>
<reference evidence="11 12" key="1">
    <citation type="submission" date="2015-08" db="EMBL/GenBank/DDBJ databases">
        <title>Next Generation Sequencing and Analysis of the Genome of Puccinia sorghi L Schw, the Causal Agent of Maize Common Rust.</title>
        <authorList>
            <person name="Rochi L."/>
            <person name="Burguener G."/>
            <person name="Darino M."/>
            <person name="Turjanski A."/>
            <person name="Kreff E."/>
            <person name="Dieguez M.J."/>
            <person name="Sacco F."/>
        </authorList>
    </citation>
    <scope>NUCLEOTIDE SEQUENCE [LARGE SCALE GENOMIC DNA]</scope>
    <source>
        <strain evidence="11 12">RO10H11247</strain>
    </source>
</reference>
<keyword evidence="4 9" id="KW-1133">Transmembrane helix</keyword>
<dbReference type="Pfam" id="PF01476">
    <property type="entry name" value="LysM"/>
    <property type="match status" value="1"/>
</dbReference>
<feature type="region of interest" description="Disordered" evidence="8">
    <location>
        <begin position="708"/>
        <end position="734"/>
    </location>
</feature>
<name>A0A0L6VG04_9BASI</name>
<evidence type="ECO:0000256" key="6">
    <source>
        <dbReference type="ARBA" id="ARBA00023065"/>
    </source>
</evidence>
<evidence type="ECO:0000256" key="8">
    <source>
        <dbReference type="SAM" id="MobiDB-lite"/>
    </source>
</evidence>
<dbReference type="GO" id="GO:0042554">
    <property type="term" value="P:superoxide anion generation"/>
    <property type="evidence" value="ECO:0007669"/>
    <property type="project" value="TreeGrafter"/>
</dbReference>
<dbReference type="Pfam" id="PF08022">
    <property type="entry name" value="FAD_binding_8"/>
    <property type="match status" value="1"/>
</dbReference>
<dbReference type="SUPFAM" id="SSF63380">
    <property type="entry name" value="Riboflavin synthase domain-like"/>
    <property type="match status" value="1"/>
</dbReference>
<evidence type="ECO:0000256" key="2">
    <source>
        <dbReference type="ARBA" id="ARBA00022692"/>
    </source>
</evidence>
<keyword evidence="2 9" id="KW-0812">Transmembrane</keyword>
<feature type="compositionally biased region" description="Low complexity" evidence="8">
    <location>
        <begin position="818"/>
        <end position="880"/>
    </location>
</feature>
<dbReference type="SUPFAM" id="SSF52343">
    <property type="entry name" value="Ferredoxin reductase-like, C-terminal NADP-linked domain"/>
    <property type="match status" value="1"/>
</dbReference>
<feature type="compositionally biased region" description="Basic and acidic residues" evidence="8">
    <location>
        <begin position="1099"/>
        <end position="1119"/>
    </location>
</feature>
<dbReference type="SFLD" id="SFLDG01169">
    <property type="entry name" value="NADPH_oxidase_subgroup_(NOX)"/>
    <property type="match status" value="1"/>
</dbReference>
<dbReference type="Pfam" id="PF01794">
    <property type="entry name" value="Ferric_reduct"/>
    <property type="match status" value="1"/>
</dbReference>
<dbReference type="InterPro" id="IPR050369">
    <property type="entry name" value="RBOH/FRE"/>
</dbReference>
<feature type="compositionally biased region" description="Low complexity" evidence="8">
    <location>
        <begin position="1130"/>
        <end position="1147"/>
    </location>
</feature>
<dbReference type="SFLD" id="SFLDS00052">
    <property type="entry name" value="Ferric_Reductase_Domain"/>
    <property type="match status" value="1"/>
</dbReference>
<keyword evidence="3" id="KW-0249">Electron transport</keyword>
<dbReference type="SFLD" id="SFLDG01168">
    <property type="entry name" value="Ferric_reductase_subgroup_(FRE"/>
    <property type="match status" value="1"/>
</dbReference>
<dbReference type="InterPro" id="IPR017927">
    <property type="entry name" value="FAD-bd_FR_type"/>
</dbReference>
<dbReference type="CDD" id="cd06186">
    <property type="entry name" value="NOX_Duox_like_FAD_NADP"/>
    <property type="match status" value="1"/>
</dbReference>
<dbReference type="Gene3D" id="2.40.30.10">
    <property type="entry name" value="Translation factors"/>
    <property type="match status" value="1"/>
</dbReference>
<keyword evidence="7 9" id="KW-0472">Membrane</keyword>
<dbReference type="OrthoDB" id="167398at2759"/>
<feature type="transmembrane region" description="Helical" evidence="9">
    <location>
        <begin position="193"/>
        <end position="214"/>
    </location>
</feature>
<evidence type="ECO:0000256" key="9">
    <source>
        <dbReference type="SAM" id="Phobius"/>
    </source>
</evidence>
<sequence>MAPLKWFAERRLTTRLDEKTSCSPVGRKREREVETRKLRVVGTPSHRLKMSRVADNTAACKTAIVELLGLTSSRRLQRDRVSEIWTLARIRMADESIIKRELTGRRLIFNVIFWGGHTAIFAYGWWSQLSDEALWVLNLLQFSVWTSRGAGIVLGVDGFLLLLPVCRNMIRVLRPQLSWLMPLDESIWFHRQVAYATAFFTMLHVTAHYVNMYMVEKTQVRPNTALGIHYTEPGGFTGHVMLLIMVLMYSTAHHSIRKQCFEAFWYTHHLAFFWMLGLYTHSTGCFVRGALPGGKVECHAYNTFRFTVVSGGIYFIERVWREVRARRKTEIVGVLLHPSGTMEMRIRKPSFKYVAGQWLFLQVPEVSRWQWHPFTISSAPDDPYVSVHIRQVGDFTKAVGERLGATPQLASTLTFQSKSGMSGQDARNGCFVDITGTRVDALPVIRIDGPYGAPAEDVFDCEMAILVGAGIGVTPFSSILKNIYYMQQKGRLGALRRVHFIWINKVGFLDIAAFGWFRSLLQNLEDMQTDPRFLRMDMYLTGKLDPDTVSNIAINDVGAEYDALTGLKSRTHFGRPNFPEFFNHVKNGIENGSMLPGKEASLETKVGVFYCGPNDLAKMLKTQCARASSGNIKFELHKEHSRSKLKTTMIHQTTTEQDPLNSSTNNNNNNNNEASQPSKDITRPTLKRLTAEQQPKKQPSNHIWFTKPLQSSTSNTKQQQQQQDSTATKTPLANNKHIIKGDKDVLILHLEKHHTLPGIALSYGISLPALRKANGMWPSDPLSIKTTLRIPLALCNLPPSKKIQIQQDSGKVLVWEHPSSSNPSSSKHALLPPQNNFNSNSNLLDSASSSSSDSSTSPNPHQKHLSISSSCTSSSSTYPQQQQLPYLQLGQLAPISNSGSPPPSPQPTVASLEKVPAHQLGFFTTTTTTTTTQHQSDQKLPNHQAIPPRQTRGERQIPEPLPIPSRTSTSMASTSNLRQRSTNLSNPSQLASSSSISTTPKPPLPISIPHINPHPNGLPHYDQPQISPDSQKKLTSQIHLFSHSRIPRVSSHHDSSGGHRVARRANGWEHIERDGVVKVDNGTTGTAAAAASAAQVSRRGGDPRNEQGRDGAVECDRRSLPGPCAPGSAPFSPTSFRRRQPSPSSPRGHFFLSSHYL</sequence>
<proteinExistence type="predicted"/>
<dbReference type="Pfam" id="PF08030">
    <property type="entry name" value="NAD_binding_6"/>
    <property type="match status" value="1"/>
</dbReference>
<evidence type="ECO:0000313" key="11">
    <source>
        <dbReference type="EMBL" id="KNZ59477.1"/>
    </source>
</evidence>